<dbReference type="InterPro" id="IPR012338">
    <property type="entry name" value="Beta-lactam/transpept-like"/>
</dbReference>
<evidence type="ECO:0000256" key="1">
    <source>
        <dbReference type="SAM" id="Phobius"/>
    </source>
</evidence>
<organism evidence="3 4">
    <name type="scientific">Candidatus Gottesmanbacteria bacterium RIFCSPLOWO2_01_FULL_39_12b</name>
    <dbReference type="NCBI Taxonomy" id="1798388"/>
    <lineage>
        <taxon>Bacteria</taxon>
        <taxon>Candidatus Gottesmaniibacteriota</taxon>
    </lineage>
</organism>
<keyword evidence="1" id="KW-1133">Transmembrane helix</keyword>
<dbReference type="InterPro" id="IPR000871">
    <property type="entry name" value="Beta-lactam_class-A"/>
</dbReference>
<keyword evidence="1" id="KW-0472">Membrane</keyword>
<dbReference type="PANTHER" id="PTHR35333">
    <property type="entry name" value="BETA-LACTAMASE"/>
    <property type="match status" value="1"/>
</dbReference>
<evidence type="ECO:0000313" key="3">
    <source>
        <dbReference type="EMBL" id="OGG27243.1"/>
    </source>
</evidence>
<accession>A0A1F6ARX1</accession>
<protein>
    <recommendedName>
        <fullName evidence="2">Beta-lactamase class A catalytic domain-containing protein</fullName>
    </recommendedName>
</protein>
<proteinExistence type="predicted"/>
<dbReference type="PANTHER" id="PTHR35333:SF3">
    <property type="entry name" value="BETA-LACTAMASE-TYPE TRANSPEPTIDASE FOLD CONTAINING PROTEIN"/>
    <property type="match status" value="1"/>
</dbReference>
<dbReference type="EMBL" id="MFJR01000005">
    <property type="protein sequence ID" value="OGG27243.1"/>
    <property type="molecule type" value="Genomic_DNA"/>
</dbReference>
<evidence type="ECO:0000313" key="4">
    <source>
        <dbReference type="Proteomes" id="UP000176609"/>
    </source>
</evidence>
<comment type="caution">
    <text evidence="3">The sequence shown here is derived from an EMBL/GenBank/DDBJ whole genome shotgun (WGS) entry which is preliminary data.</text>
</comment>
<keyword evidence="1" id="KW-0812">Transmembrane</keyword>
<name>A0A1F6ARX1_9BACT</name>
<dbReference type="SUPFAM" id="SSF56601">
    <property type="entry name" value="beta-lactamase/transpeptidase-like"/>
    <property type="match status" value="1"/>
</dbReference>
<dbReference type="Pfam" id="PF13354">
    <property type="entry name" value="Beta-lactamase2"/>
    <property type="match status" value="1"/>
</dbReference>
<dbReference type="InterPro" id="IPR045155">
    <property type="entry name" value="Beta-lactam_cat"/>
</dbReference>
<feature type="domain" description="Beta-lactamase class A catalytic" evidence="2">
    <location>
        <begin position="95"/>
        <end position="302"/>
    </location>
</feature>
<dbReference type="GO" id="GO:0046677">
    <property type="term" value="P:response to antibiotic"/>
    <property type="evidence" value="ECO:0007669"/>
    <property type="project" value="InterPro"/>
</dbReference>
<dbReference type="AlphaFoldDB" id="A0A1F6ARX1"/>
<feature type="transmembrane region" description="Helical" evidence="1">
    <location>
        <begin position="21"/>
        <end position="40"/>
    </location>
</feature>
<dbReference type="GO" id="GO:0008800">
    <property type="term" value="F:beta-lactamase activity"/>
    <property type="evidence" value="ECO:0007669"/>
    <property type="project" value="InterPro"/>
</dbReference>
<dbReference type="Proteomes" id="UP000176609">
    <property type="component" value="Unassembled WGS sequence"/>
</dbReference>
<dbReference type="GO" id="GO:0030655">
    <property type="term" value="P:beta-lactam antibiotic catabolic process"/>
    <property type="evidence" value="ECO:0007669"/>
    <property type="project" value="InterPro"/>
</dbReference>
<evidence type="ECO:0000259" key="2">
    <source>
        <dbReference type="Pfam" id="PF13354"/>
    </source>
</evidence>
<gene>
    <name evidence="3" type="ORF">A2960_00285</name>
</gene>
<sequence>MESLSAYNFQSQRLKRRRRKKLVKLLIYIFIGVIGMYFLFNHFMKKTPSLIENATSLMTSQSTAIPITTVNPQEISKPLKEKIAKALEGTNGIYGVVVRNLKTGETYSANEHRVFEAGSLYKLWTMTVVINQLESGELKEDKVLSQSVSVLNDKFDIEPELAEQTSGTVTFSVGNGLKQMITISANLPALLLTEKVKLSTIATFLTQNGFKESKVGTGGEAPTTTPSDMALFFEKLYKGELANQEYTNKMIDLLKSQQLNDKLPKYLPQDTVVAHKTGEIGWFSHDAGIVYSPNGDYIIVILSESDSPPGAEDRIAQVSKAVYEYLKNKNE</sequence>
<reference evidence="3 4" key="1">
    <citation type="journal article" date="2016" name="Nat. Commun.">
        <title>Thousands of microbial genomes shed light on interconnected biogeochemical processes in an aquifer system.</title>
        <authorList>
            <person name="Anantharaman K."/>
            <person name="Brown C.T."/>
            <person name="Hug L.A."/>
            <person name="Sharon I."/>
            <person name="Castelle C.J."/>
            <person name="Probst A.J."/>
            <person name="Thomas B.C."/>
            <person name="Singh A."/>
            <person name="Wilkins M.J."/>
            <person name="Karaoz U."/>
            <person name="Brodie E.L."/>
            <person name="Williams K.H."/>
            <person name="Hubbard S.S."/>
            <person name="Banfield J.F."/>
        </authorList>
    </citation>
    <scope>NUCLEOTIDE SEQUENCE [LARGE SCALE GENOMIC DNA]</scope>
</reference>
<dbReference type="Gene3D" id="3.40.710.10">
    <property type="entry name" value="DD-peptidase/beta-lactamase superfamily"/>
    <property type="match status" value="1"/>
</dbReference>